<dbReference type="EMBL" id="QEIN01000038">
    <property type="protein sequence ID" value="RCV60493.1"/>
    <property type="molecule type" value="Genomic_DNA"/>
</dbReference>
<dbReference type="AlphaFoldDB" id="A0A368T8M3"/>
<sequence>MLLGRGAGGGAAGTGPGGSGGAGGPGRPEGGGVPCRVCRKCPVVGQAADPIRPTDRAELASWRACA</sequence>
<keyword evidence="3" id="KW-1185">Reference proteome</keyword>
<reference evidence="2 3" key="1">
    <citation type="submission" date="2018-04" db="EMBL/GenBank/DDBJ databases">
        <title>Novel actinobacteria from marine sediment.</title>
        <authorList>
            <person name="Ng Z.Y."/>
            <person name="Tan G.Y.A."/>
        </authorList>
    </citation>
    <scope>NUCLEOTIDE SEQUENCE [LARGE SCALE GENOMIC DNA]</scope>
    <source>
        <strain evidence="2 3">TPS81</strain>
    </source>
</reference>
<proteinExistence type="predicted"/>
<gene>
    <name evidence="2" type="ORF">DEF24_06830</name>
</gene>
<protein>
    <submittedName>
        <fullName evidence="2">Uncharacterized protein</fullName>
    </submittedName>
</protein>
<comment type="caution">
    <text evidence="2">The sequence shown here is derived from an EMBL/GenBank/DDBJ whole genome shotgun (WGS) entry which is preliminary data.</text>
</comment>
<accession>A0A368T8M3</accession>
<feature type="region of interest" description="Disordered" evidence="1">
    <location>
        <begin position="1"/>
        <end position="29"/>
    </location>
</feature>
<evidence type="ECO:0000313" key="3">
    <source>
        <dbReference type="Proteomes" id="UP000253318"/>
    </source>
</evidence>
<evidence type="ECO:0000256" key="1">
    <source>
        <dbReference type="SAM" id="MobiDB-lite"/>
    </source>
</evidence>
<name>A0A368T8M3_9ACTN</name>
<organism evidence="2 3">
    <name type="scientific">Marinitenerispora sediminis</name>
    <dbReference type="NCBI Taxonomy" id="1931232"/>
    <lineage>
        <taxon>Bacteria</taxon>
        <taxon>Bacillati</taxon>
        <taxon>Actinomycetota</taxon>
        <taxon>Actinomycetes</taxon>
        <taxon>Streptosporangiales</taxon>
        <taxon>Nocardiopsidaceae</taxon>
        <taxon>Marinitenerispora</taxon>
    </lineage>
</organism>
<evidence type="ECO:0000313" key="2">
    <source>
        <dbReference type="EMBL" id="RCV60493.1"/>
    </source>
</evidence>
<dbReference type="Proteomes" id="UP000253318">
    <property type="component" value="Unassembled WGS sequence"/>
</dbReference>